<dbReference type="GO" id="GO:0000271">
    <property type="term" value="P:polysaccharide biosynthetic process"/>
    <property type="evidence" value="ECO:0007669"/>
    <property type="project" value="InterPro"/>
</dbReference>
<keyword evidence="2" id="KW-0614">Plasmid</keyword>
<evidence type="ECO:0000313" key="2">
    <source>
        <dbReference type="EMBL" id="APO70428.1"/>
    </source>
</evidence>
<dbReference type="RefSeq" id="WP_074070914.1">
    <property type="nucleotide sequence ID" value="NZ_CP017104.1"/>
</dbReference>
<dbReference type="Gene3D" id="3.90.550.10">
    <property type="entry name" value="Spore Coat Polysaccharide Biosynthesis Protein SpsA, Chain A"/>
    <property type="match status" value="1"/>
</dbReference>
<dbReference type="EMBL" id="CP017104">
    <property type="protein sequence ID" value="APO70428.1"/>
    <property type="molecule type" value="Genomic_DNA"/>
</dbReference>
<dbReference type="InterPro" id="IPR029044">
    <property type="entry name" value="Nucleotide-diphossugar_trans"/>
</dbReference>
<dbReference type="InterPro" id="IPR007833">
    <property type="entry name" value="Capsule_polysaccharide_synth"/>
</dbReference>
<dbReference type="Pfam" id="PF05159">
    <property type="entry name" value="Capsule_synth"/>
    <property type="match status" value="1"/>
</dbReference>
<dbReference type="Pfam" id="PF10111">
    <property type="entry name" value="Glyco_tranf_2_2"/>
    <property type="match status" value="1"/>
</dbReference>
<dbReference type="AlphaFoldDB" id="A0A1L5NRC6"/>
<dbReference type="CDD" id="cd00761">
    <property type="entry name" value="Glyco_tranf_GTA_type"/>
    <property type="match status" value="1"/>
</dbReference>
<dbReference type="InterPro" id="IPR019290">
    <property type="entry name" value="GlycosylTrfase-like_prok"/>
</dbReference>
<feature type="domain" description="Glycosyltransferase 2-like prokaryotic type" evidence="1">
    <location>
        <begin position="4"/>
        <end position="266"/>
    </location>
</feature>
<geneLocation type="plasmid" evidence="3">
    <name>prgalie4872c</name>
</geneLocation>
<reference evidence="2 3" key="1">
    <citation type="submission" date="2016-09" db="EMBL/GenBank/DDBJ databases">
        <title>The complete genome sequences of Rhizobium gallicum, symbiovars gallicum and phaseoli, symbionts associated to common bean (Phaseolus vulgaris).</title>
        <authorList>
            <person name="Bustos P."/>
            <person name="Santamaria R.I."/>
            <person name="Perez-Carrascal O.M."/>
            <person name="Juarez S."/>
            <person name="Lozano L."/>
            <person name="Martinez-Flores I."/>
            <person name="Martinez-Romero E."/>
            <person name="Cevallos M."/>
            <person name="Romero D."/>
            <person name="Davila G."/>
            <person name="Gonzalez V."/>
        </authorList>
    </citation>
    <scope>NUCLEOTIDE SEQUENCE [LARGE SCALE GENOMIC DNA]</scope>
    <source>
        <strain evidence="2 3">IE4872</strain>
        <plasmid evidence="3">prgalie4872c</plasmid>
    </source>
</reference>
<accession>A0A1L5NRC6</accession>
<protein>
    <submittedName>
        <fullName evidence="2">Capsule polysaccharide biosynthesis protein</fullName>
    </submittedName>
</protein>
<sequence length="766" mass="86716">MKISIIVPVRLNETLFEGLPRLEQLIRNAPSDRFEVVVVDYGSPPRRAAELSFLTDQFEHAKLVRVDSEAEPFSAGIARNVGAQNATSPVIMFNDVDCLASPNMYEKIHKEARARRIDVNAYDFFAIPIAFLTVEGVEEYHRIHAANEPYDADSLFHYHIIRGEKQFIWFMAHSGSTIVVNRLHYLSIGGTSPVFHGHGAEDYEVKLRLASYRPIGRRPLDYYRNTKNNQMHDYVGFRAYLSLYSYEVAFRGIYMVHLWHPRRAVNSVNQAVSNASYKQTERNFTLLGEMMKDFDKSGKQLNALPDRAVSRKTLVLCRPASTALETLRQALPLLGQYSVIDETVFADEHALLDAIEAEEFNHVFFLNPYGNEHRLSLYNAVRSANIPYWVHDRGALPHSWFFDPNGFNADSSSYHRQNWDFPLPSDEREEVISYIRSLKTNAETLEKNGAPKSAEHWRHAFGIGDRRVLFVPLQRPTDTVTRYFGAEVGPYENFYNWVAEVAAKLDPSQWAVVVKKHPAELNRPKIPGVVFAPDDAHVHDLIDLSHSVMLLNSGVGLLSLAFGKPVVACGEAFYASDGLASTAQSIDEAAAKIKAGLPYDQETVYRFVHYLTTKFYSFGQTDYVERDLGDRRFLAASRIKYQNIRMLTDEHVFFGSPPAAASLDSPLFSSFGGKDALERARQKADAGPIILQQSKMPAQLPARLSPLQRQIVPIVRPFIRLLGNAKDVEKYNRDPAMYFRGLKSPGYKWVGGMLFPPRAQSREAAE</sequence>
<name>A0A1L5NRC6_9HYPH</name>
<organism evidence="2 3">
    <name type="scientific">Rhizobium gallicum</name>
    <dbReference type="NCBI Taxonomy" id="56730"/>
    <lineage>
        <taxon>Bacteria</taxon>
        <taxon>Pseudomonadati</taxon>
        <taxon>Pseudomonadota</taxon>
        <taxon>Alphaproteobacteria</taxon>
        <taxon>Hyphomicrobiales</taxon>
        <taxon>Rhizobiaceae</taxon>
        <taxon>Rhizobium/Agrobacterium group</taxon>
        <taxon>Rhizobium</taxon>
    </lineage>
</organism>
<dbReference type="GO" id="GO:0015774">
    <property type="term" value="P:polysaccharide transport"/>
    <property type="evidence" value="ECO:0007669"/>
    <property type="project" value="InterPro"/>
</dbReference>
<dbReference type="OrthoDB" id="7791059at2"/>
<dbReference type="SUPFAM" id="SSF53448">
    <property type="entry name" value="Nucleotide-diphospho-sugar transferases"/>
    <property type="match status" value="1"/>
</dbReference>
<evidence type="ECO:0000259" key="1">
    <source>
        <dbReference type="Pfam" id="PF10111"/>
    </source>
</evidence>
<dbReference type="Proteomes" id="UP000184749">
    <property type="component" value="Plasmid pRgalIE4872c"/>
</dbReference>
<evidence type="ECO:0000313" key="3">
    <source>
        <dbReference type="Proteomes" id="UP000184749"/>
    </source>
</evidence>
<proteinExistence type="predicted"/>
<gene>
    <name evidence="2" type="ORF">IE4872_PC00412</name>
</gene>